<dbReference type="InterPro" id="IPR027417">
    <property type="entry name" value="P-loop_NTPase"/>
</dbReference>
<sequence length="393" mass="44631">MAEQLTADKLVGDALIEQAMKDTGIRDFDNDTWREGFDVFVNDFNAGIARGQYTEGGITRAAADTLHYLRGRLKISDYLRQNPELLSRPVEKPVFVMGVPRTGTTLLSNLLAADPARRSPLTWEIDDPVPPVASSDLLTTDPRAQARLAQEKAMLEANPAMGKYYRGSAVYPNECVFFMAHDFKTLMIDSKGKLPGYKEFIFSCDMTSAYEYHKKFLQVLQQNAGGAWNVKKPSHALWLETIFKVYPDARVLWAHRDPFTATGSLCSIISLSHMAHMGKPDTAWLKENYTWQAAEHANRIMDFRDKHGEDKIIDVHYADMTADPIGTMKKVYRQLGDEWTAEAEAGIQQWVDDNPQDKFGKHEYKLAQYGIEKAELEPLFERYLSRYDVAREG</sequence>
<comment type="caution">
    <text evidence="1">The sequence shown here is derived from an EMBL/GenBank/DDBJ whole genome shotgun (WGS) entry which is preliminary data.</text>
</comment>
<gene>
    <name evidence="1" type="ORF">DI555_15015</name>
</gene>
<dbReference type="PANTHER" id="PTHR36451">
    <property type="entry name" value="PAPS-DEPENDENT SULFOTRANSFERASE STF3"/>
    <property type="match status" value="1"/>
</dbReference>
<dbReference type="Proteomes" id="UP000249082">
    <property type="component" value="Unassembled WGS sequence"/>
</dbReference>
<dbReference type="Pfam" id="PF13469">
    <property type="entry name" value="Sulfotransfer_3"/>
    <property type="match status" value="1"/>
</dbReference>
<dbReference type="Gene3D" id="3.40.50.300">
    <property type="entry name" value="P-loop containing nucleotide triphosphate hydrolases"/>
    <property type="match status" value="1"/>
</dbReference>
<keyword evidence="1" id="KW-0808">Transferase</keyword>
<evidence type="ECO:0000313" key="1">
    <source>
        <dbReference type="EMBL" id="PZQ53790.1"/>
    </source>
</evidence>
<accession>A0A2W5QQN6</accession>
<protein>
    <submittedName>
        <fullName evidence="1">Sulfotransferase</fullName>
    </submittedName>
</protein>
<dbReference type="InterPro" id="IPR052736">
    <property type="entry name" value="Stf3_sulfotransferase"/>
</dbReference>
<reference evidence="1 2" key="1">
    <citation type="submission" date="2017-08" db="EMBL/GenBank/DDBJ databases">
        <title>Infants hospitalized years apart are colonized by the same room-sourced microbial strains.</title>
        <authorList>
            <person name="Brooks B."/>
            <person name="Olm M.R."/>
            <person name="Firek B.A."/>
            <person name="Baker R."/>
            <person name="Thomas B.C."/>
            <person name="Morowitz M.J."/>
            <person name="Banfield J.F."/>
        </authorList>
    </citation>
    <scope>NUCLEOTIDE SEQUENCE [LARGE SCALE GENOMIC DNA]</scope>
    <source>
        <strain evidence="1">S2_005_002_R2_33</strain>
    </source>
</reference>
<name>A0A2W5QQN6_9SPHN</name>
<dbReference type="AlphaFoldDB" id="A0A2W5QQN6"/>
<proteinExistence type="predicted"/>
<dbReference type="PANTHER" id="PTHR36451:SF1">
    <property type="entry name" value="OMEGA-HYDROXY-BETA-DIHYDROMENAQUINONE-9 SULFOTRANSFERASE STF3"/>
    <property type="match status" value="1"/>
</dbReference>
<evidence type="ECO:0000313" key="2">
    <source>
        <dbReference type="Proteomes" id="UP000249082"/>
    </source>
</evidence>
<dbReference type="EMBL" id="QFPX01000012">
    <property type="protein sequence ID" value="PZQ53790.1"/>
    <property type="molecule type" value="Genomic_DNA"/>
</dbReference>
<dbReference type="GO" id="GO:0016740">
    <property type="term" value="F:transferase activity"/>
    <property type="evidence" value="ECO:0007669"/>
    <property type="project" value="UniProtKB-KW"/>
</dbReference>
<organism evidence="1 2">
    <name type="scientific">Novosphingobium pentaromativorans</name>
    <dbReference type="NCBI Taxonomy" id="205844"/>
    <lineage>
        <taxon>Bacteria</taxon>
        <taxon>Pseudomonadati</taxon>
        <taxon>Pseudomonadota</taxon>
        <taxon>Alphaproteobacteria</taxon>
        <taxon>Sphingomonadales</taxon>
        <taxon>Sphingomonadaceae</taxon>
        <taxon>Novosphingobium</taxon>
    </lineage>
</organism>
<dbReference type="SUPFAM" id="SSF52540">
    <property type="entry name" value="P-loop containing nucleoside triphosphate hydrolases"/>
    <property type="match status" value="1"/>
</dbReference>